<evidence type="ECO:0000256" key="1">
    <source>
        <dbReference type="ARBA" id="ARBA00023015"/>
    </source>
</evidence>
<keyword evidence="2" id="KW-0238">DNA-binding</keyword>
<dbReference type="GO" id="GO:0003700">
    <property type="term" value="F:DNA-binding transcription factor activity"/>
    <property type="evidence" value="ECO:0007669"/>
    <property type="project" value="TreeGrafter"/>
</dbReference>
<dbReference type="SUPFAM" id="SSF46785">
    <property type="entry name" value="Winged helix' DNA-binding domain"/>
    <property type="match status" value="1"/>
</dbReference>
<dbReference type="PANTHER" id="PTHR30136">
    <property type="entry name" value="HELIX-TURN-HELIX TRANSCRIPTIONAL REGULATOR, ICLR FAMILY"/>
    <property type="match status" value="1"/>
</dbReference>
<dbReference type="InterPro" id="IPR005471">
    <property type="entry name" value="Tscrpt_reg_IclR_N"/>
</dbReference>
<dbReference type="InterPro" id="IPR036388">
    <property type="entry name" value="WH-like_DNA-bd_sf"/>
</dbReference>
<dbReference type="GO" id="GO:0045892">
    <property type="term" value="P:negative regulation of DNA-templated transcription"/>
    <property type="evidence" value="ECO:0007669"/>
    <property type="project" value="TreeGrafter"/>
</dbReference>
<keyword evidence="3" id="KW-0804">Transcription</keyword>
<organism evidence="6 7">
    <name type="scientific">Streptomyces sporangiiformans</name>
    <dbReference type="NCBI Taxonomy" id="2315329"/>
    <lineage>
        <taxon>Bacteria</taxon>
        <taxon>Bacillati</taxon>
        <taxon>Actinomycetota</taxon>
        <taxon>Actinomycetes</taxon>
        <taxon>Kitasatosporales</taxon>
        <taxon>Streptomycetaceae</taxon>
        <taxon>Streptomyces</taxon>
    </lineage>
</organism>
<dbReference type="SMART" id="SM00346">
    <property type="entry name" value="HTH_ICLR"/>
    <property type="match status" value="1"/>
</dbReference>
<dbReference type="PROSITE" id="PS51078">
    <property type="entry name" value="ICLR_ED"/>
    <property type="match status" value="1"/>
</dbReference>
<dbReference type="PANTHER" id="PTHR30136:SF24">
    <property type="entry name" value="HTH-TYPE TRANSCRIPTIONAL REPRESSOR ALLR"/>
    <property type="match status" value="1"/>
</dbReference>
<dbReference type="Pfam" id="PF09339">
    <property type="entry name" value="HTH_IclR"/>
    <property type="match status" value="1"/>
</dbReference>
<evidence type="ECO:0000313" key="6">
    <source>
        <dbReference type="EMBL" id="TPQ22543.1"/>
    </source>
</evidence>
<dbReference type="InterPro" id="IPR050707">
    <property type="entry name" value="HTH_MetabolicPath_Reg"/>
</dbReference>
<evidence type="ECO:0000256" key="2">
    <source>
        <dbReference type="ARBA" id="ARBA00023125"/>
    </source>
</evidence>
<evidence type="ECO:0000259" key="5">
    <source>
        <dbReference type="PROSITE" id="PS51078"/>
    </source>
</evidence>
<dbReference type="EMBL" id="VCHX02000083">
    <property type="protein sequence ID" value="TPQ22543.1"/>
    <property type="molecule type" value="Genomic_DNA"/>
</dbReference>
<name>A0A505DD50_9ACTN</name>
<dbReference type="Gene3D" id="1.10.10.10">
    <property type="entry name" value="Winged helix-like DNA-binding domain superfamily/Winged helix DNA-binding domain"/>
    <property type="match status" value="1"/>
</dbReference>
<dbReference type="Proteomes" id="UP000317378">
    <property type="component" value="Unassembled WGS sequence"/>
</dbReference>
<evidence type="ECO:0000313" key="7">
    <source>
        <dbReference type="Proteomes" id="UP000317378"/>
    </source>
</evidence>
<keyword evidence="1" id="KW-0805">Transcription regulation</keyword>
<evidence type="ECO:0000256" key="3">
    <source>
        <dbReference type="ARBA" id="ARBA00023163"/>
    </source>
</evidence>
<feature type="domain" description="HTH iclR-type" evidence="4">
    <location>
        <begin position="10"/>
        <end position="70"/>
    </location>
</feature>
<protein>
    <submittedName>
        <fullName evidence="6">Helix-turn-helix domain-containing protein</fullName>
    </submittedName>
</protein>
<dbReference type="SUPFAM" id="SSF55781">
    <property type="entry name" value="GAF domain-like"/>
    <property type="match status" value="1"/>
</dbReference>
<reference evidence="6 7" key="1">
    <citation type="submission" date="2019-06" db="EMBL/GenBank/DDBJ databases">
        <title>Streptomyces sporangiiformans sp. nov., a novel actinomycete isolated from soil in Mount Song.</title>
        <authorList>
            <person name="Han L."/>
        </authorList>
    </citation>
    <scope>NUCLEOTIDE SEQUENCE [LARGE SCALE GENOMIC DNA]</scope>
    <source>
        <strain evidence="6 7">NEAU-SSA 1</strain>
    </source>
</reference>
<proteinExistence type="predicted"/>
<dbReference type="InterPro" id="IPR014757">
    <property type="entry name" value="Tscrpt_reg_IclR_C"/>
</dbReference>
<gene>
    <name evidence="6" type="ORF">FGD71_009835</name>
</gene>
<comment type="caution">
    <text evidence="6">The sequence shown here is derived from an EMBL/GenBank/DDBJ whole genome shotgun (WGS) entry which is preliminary data.</text>
</comment>
<accession>A0A505DD50</accession>
<evidence type="ECO:0000259" key="4">
    <source>
        <dbReference type="PROSITE" id="PS51077"/>
    </source>
</evidence>
<feature type="domain" description="IclR-ED" evidence="5">
    <location>
        <begin position="71"/>
        <end position="231"/>
    </location>
</feature>
<dbReference type="AlphaFoldDB" id="A0A505DD50"/>
<dbReference type="OrthoDB" id="156285at2"/>
<dbReference type="PROSITE" id="PS51077">
    <property type="entry name" value="HTH_ICLR"/>
    <property type="match status" value="1"/>
</dbReference>
<dbReference type="Gene3D" id="3.30.450.40">
    <property type="match status" value="2"/>
</dbReference>
<keyword evidence="7" id="KW-1185">Reference proteome</keyword>
<dbReference type="InterPro" id="IPR029016">
    <property type="entry name" value="GAF-like_dom_sf"/>
</dbReference>
<dbReference type="InterPro" id="IPR036390">
    <property type="entry name" value="WH_DNA-bd_sf"/>
</dbReference>
<sequence length="236" mass="24556">MVAATGGETSLTLDRGLTVLSLLARNADGLTAAELAEQLSIARAAVYRLLRTLEAHSLVARIGTRYILGFGVAELAGQLKPRLQATVLPILRRLSEQTNSTALLSVADGDQALILLTAEPSNSTMHLAMREGARHALTVGADGIAILAGRPEGDEDTADVREARRRGYAVSVGSIQEGAIGIAAPIRVSDWSTASLGVVQLGLKLVDEQVPHLVMEAAGTAATQLVGAAGPEVVER</sequence>
<dbReference type="GO" id="GO:0003677">
    <property type="term" value="F:DNA binding"/>
    <property type="evidence" value="ECO:0007669"/>
    <property type="project" value="UniProtKB-KW"/>
</dbReference>